<gene>
    <name evidence="1" type="ORF">IPOD504_LOCUS1332</name>
</gene>
<evidence type="ECO:0000313" key="2">
    <source>
        <dbReference type="Proteomes" id="UP000837857"/>
    </source>
</evidence>
<feature type="non-terminal residue" evidence="1">
    <location>
        <position position="88"/>
    </location>
</feature>
<sequence>MTFRVCYFGTSSLIANGRGGRRADCFVNKFVSAPFGITYDSAESEHSTNSQLREPSKLLLYSVQARVPVPRCALVHETIDSFKTVEAK</sequence>
<reference evidence="1" key="1">
    <citation type="submission" date="2022-03" db="EMBL/GenBank/DDBJ databases">
        <authorList>
            <person name="Martin H S."/>
        </authorList>
    </citation>
    <scope>NUCLEOTIDE SEQUENCE</scope>
</reference>
<evidence type="ECO:0000313" key="1">
    <source>
        <dbReference type="EMBL" id="CAH2037820.1"/>
    </source>
</evidence>
<dbReference type="Proteomes" id="UP000837857">
    <property type="component" value="Chromosome 10"/>
</dbReference>
<keyword evidence="2" id="KW-1185">Reference proteome</keyword>
<proteinExistence type="predicted"/>
<organism evidence="1 2">
    <name type="scientific">Iphiclides podalirius</name>
    <name type="common">scarce swallowtail</name>
    <dbReference type="NCBI Taxonomy" id="110791"/>
    <lineage>
        <taxon>Eukaryota</taxon>
        <taxon>Metazoa</taxon>
        <taxon>Ecdysozoa</taxon>
        <taxon>Arthropoda</taxon>
        <taxon>Hexapoda</taxon>
        <taxon>Insecta</taxon>
        <taxon>Pterygota</taxon>
        <taxon>Neoptera</taxon>
        <taxon>Endopterygota</taxon>
        <taxon>Lepidoptera</taxon>
        <taxon>Glossata</taxon>
        <taxon>Ditrysia</taxon>
        <taxon>Papilionoidea</taxon>
        <taxon>Papilionidae</taxon>
        <taxon>Papilioninae</taxon>
        <taxon>Iphiclides</taxon>
    </lineage>
</organism>
<name>A0ABN8HR74_9NEOP</name>
<accession>A0ABN8HR74</accession>
<protein>
    <submittedName>
        <fullName evidence="1">Uncharacterized protein</fullName>
    </submittedName>
</protein>
<dbReference type="EMBL" id="OW152822">
    <property type="protein sequence ID" value="CAH2037820.1"/>
    <property type="molecule type" value="Genomic_DNA"/>
</dbReference>